<proteinExistence type="predicted"/>
<dbReference type="Proteomes" id="UP000183898">
    <property type="component" value="Unassembled WGS sequence"/>
</dbReference>
<dbReference type="AlphaFoldDB" id="A0A1H8N4L1"/>
<reference evidence="1 2" key="1">
    <citation type="submission" date="2016-10" db="EMBL/GenBank/DDBJ databases">
        <authorList>
            <person name="de Groot N.N."/>
        </authorList>
    </citation>
    <scope>NUCLEOTIDE SEQUENCE [LARGE SCALE GENOMIC DNA]</scope>
    <source>
        <strain evidence="1 2">Nl18</strain>
    </source>
</reference>
<evidence type="ECO:0000313" key="1">
    <source>
        <dbReference type="EMBL" id="SEO24393.1"/>
    </source>
</evidence>
<organism evidence="1 2">
    <name type="scientific">Nitrosospira multiformis</name>
    <dbReference type="NCBI Taxonomy" id="1231"/>
    <lineage>
        <taxon>Bacteria</taxon>
        <taxon>Pseudomonadati</taxon>
        <taxon>Pseudomonadota</taxon>
        <taxon>Betaproteobacteria</taxon>
        <taxon>Nitrosomonadales</taxon>
        <taxon>Nitrosomonadaceae</taxon>
        <taxon>Nitrosospira</taxon>
    </lineage>
</organism>
<gene>
    <name evidence="1" type="ORF">SAMN05216404_11517</name>
</gene>
<sequence>MALGDFLRDIQSKPTAFPSILDTVADLRVNGEKLAVTGIFVKSMSRRTQTETIGLALTHVGVGAVLTGERCAGH</sequence>
<protein>
    <submittedName>
        <fullName evidence="1">Uncharacterized protein</fullName>
    </submittedName>
</protein>
<evidence type="ECO:0000313" key="2">
    <source>
        <dbReference type="Proteomes" id="UP000183898"/>
    </source>
</evidence>
<name>A0A1H8N4L1_9PROT</name>
<accession>A0A1H8N4L1</accession>
<dbReference type="EMBL" id="FOCT01000015">
    <property type="protein sequence ID" value="SEO24393.1"/>
    <property type="molecule type" value="Genomic_DNA"/>
</dbReference>